<protein>
    <recommendedName>
        <fullName evidence="2">GATA-type domain-containing protein</fullName>
    </recommendedName>
</protein>
<dbReference type="GO" id="GO:0006355">
    <property type="term" value="P:regulation of DNA-templated transcription"/>
    <property type="evidence" value="ECO:0007669"/>
    <property type="project" value="InterPro"/>
</dbReference>
<keyword evidence="4" id="KW-1185">Reference proteome</keyword>
<dbReference type="Proteomes" id="UP000613740">
    <property type="component" value="Unassembled WGS sequence"/>
</dbReference>
<feature type="region of interest" description="Disordered" evidence="1">
    <location>
        <begin position="1310"/>
        <end position="1394"/>
    </location>
</feature>
<gene>
    <name evidence="3" type="ORF">HYH02_001064</name>
</gene>
<dbReference type="GO" id="GO:0043565">
    <property type="term" value="F:sequence-specific DNA binding"/>
    <property type="evidence" value="ECO:0007669"/>
    <property type="project" value="InterPro"/>
</dbReference>
<reference evidence="3" key="1">
    <citation type="journal article" date="2020" name="bioRxiv">
        <title>Comparative genomics of Chlamydomonas.</title>
        <authorList>
            <person name="Craig R.J."/>
            <person name="Hasan A.R."/>
            <person name="Ness R.W."/>
            <person name="Keightley P.D."/>
        </authorList>
    </citation>
    <scope>NUCLEOTIDE SEQUENCE</scope>
    <source>
        <strain evidence="3">CCAP 11/173</strain>
    </source>
</reference>
<feature type="compositionally biased region" description="Low complexity" evidence="1">
    <location>
        <begin position="650"/>
        <end position="683"/>
    </location>
</feature>
<feature type="compositionally biased region" description="Polar residues" evidence="1">
    <location>
        <begin position="842"/>
        <end position="851"/>
    </location>
</feature>
<feature type="compositionally biased region" description="Low complexity" evidence="1">
    <location>
        <begin position="760"/>
        <end position="781"/>
    </location>
</feature>
<dbReference type="OrthoDB" id="553085at2759"/>
<feature type="compositionally biased region" description="Basic and acidic residues" evidence="1">
    <location>
        <begin position="1069"/>
        <end position="1082"/>
    </location>
</feature>
<dbReference type="PANTHER" id="PTHR15712:SF23">
    <property type="entry name" value="ARMADILLO REPEAT CONTAINING 10"/>
    <property type="match status" value="1"/>
</dbReference>
<feature type="compositionally biased region" description="Low complexity" evidence="1">
    <location>
        <begin position="120"/>
        <end position="156"/>
    </location>
</feature>
<evidence type="ECO:0000313" key="4">
    <source>
        <dbReference type="Proteomes" id="UP000613740"/>
    </source>
</evidence>
<feature type="compositionally biased region" description="Basic and acidic residues" evidence="1">
    <location>
        <begin position="1016"/>
        <end position="1028"/>
    </location>
</feature>
<feature type="region of interest" description="Disordered" evidence="1">
    <location>
        <begin position="1115"/>
        <end position="1151"/>
    </location>
</feature>
<feature type="domain" description="GATA-type" evidence="2">
    <location>
        <begin position="231"/>
        <end position="284"/>
    </location>
</feature>
<dbReference type="InterPro" id="IPR000679">
    <property type="entry name" value="Znf_GATA"/>
</dbReference>
<feature type="compositionally biased region" description="Gly residues" evidence="1">
    <location>
        <begin position="1378"/>
        <end position="1392"/>
    </location>
</feature>
<feature type="compositionally biased region" description="Basic and acidic residues" evidence="1">
    <location>
        <begin position="633"/>
        <end position="642"/>
    </location>
</feature>
<proteinExistence type="predicted"/>
<feature type="region of interest" description="Disordered" evidence="1">
    <location>
        <begin position="394"/>
        <end position="501"/>
    </location>
</feature>
<feature type="compositionally biased region" description="Low complexity" evidence="1">
    <location>
        <begin position="695"/>
        <end position="717"/>
    </location>
</feature>
<feature type="compositionally biased region" description="Low complexity" evidence="1">
    <location>
        <begin position="434"/>
        <end position="461"/>
    </location>
</feature>
<evidence type="ECO:0000259" key="2">
    <source>
        <dbReference type="SMART" id="SM00401"/>
    </source>
</evidence>
<evidence type="ECO:0000256" key="1">
    <source>
        <dbReference type="SAM" id="MobiDB-lite"/>
    </source>
</evidence>
<feature type="region of interest" description="Disordered" evidence="1">
    <location>
        <begin position="819"/>
        <end position="856"/>
    </location>
</feature>
<comment type="caution">
    <text evidence="3">The sequence shown here is derived from an EMBL/GenBank/DDBJ whole genome shotgun (WGS) entry which is preliminary data.</text>
</comment>
<feature type="compositionally biased region" description="Low complexity" evidence="1">
    <location>
        <begin position="1119"/>
        <end position="1137"/>
    </location>
</feature>
<sequence>MRDASTCSVAAPMASGAAGATSVVATEACGAPVVAAGATAAAGAAAGLPTALGPPAAAGSNLGRPSRSAALHARTAIMHQLHRESLPMRKREQEDEAVREFGTGAAGGGVHGEDTAAVAAAGSPAGPKALATANQAAAGPPRGKPPGSGSAAAPAPHKQQQRVAQVGGARAPATASGCPQVKCITCGVMQDQRPRGFFARGTRAYTCPGCCARNRNALGYYGPTGTRSLADAGGRACADCNTEDTPRWYPHYAIRGVYACNACRARYISAASASPAASGSGQTGHVAAGTAPGADAAAPAATGAGAAPSPAPGKAAAAPAAACSAHVDAAIPEAEGEAVGLMVAPKARSGAKTAVAAAGAGQPEEAAGIQKLAAAKAAVAKARARCTGAVGAGVARTQPPLPIEGNAPFLPAPSEGAARLAAPRAPRRQTSRLQQQTAPQPSAAAAGAGASEATAAAEQQPLPQPLPQPPLANAAGSAAAGGAEGSGTATGGTDADVAADKKGLDPNQVKCASCSAAPYARHGKISRGFFTRGTHAYTCHGCCLRNLAKFGFYGPPGTQSFEEAGGRECAGCGTSGSAGAPWRMHPARLGEYACALCRGKVGSRKRKLQAAGAAGAPAAAVCLAAPAAAGGDGGDKRQRQHEAPAGTRGRSPAAAPVPTTALAAPAGLAAKRSAPPQHQQSQPRPRPRRQSTAMAASGAAQRVGSGAASGAAAAGVSEQRPPKKQRLVSGDQLPQPPPPPQQQQQQQQQDRRRPSGGVGSASVQSSGVLQLQPQQAPAVPLQEPVGQRAGLAAAAQTQAAAAAVATANAATDATADDNVASSEAGCGSTWHSGASDAAATVPSGSMTKSSNATGTTTATVVTGVSEWTSPATDAVRCAYCAGRFVRMATGQFGFFEHGTLAYSCHGCCNRNWRSQFGFYGPPGTRSLAEAGGRECAGCGTTAPGTTWKPHKFRLGLYVCKACRCRQDRGTFTEGGDCGGGTGCRGQPPAVAAPRPFAAAGGFARPAQRAQQLLQQQRERVRRERERQRQLQLLTEQQLKEKDDDGDSSELSGDVAGSEDAALEGEQGDEAARSKRQQREQEAAARVQASRALLAASVDACTTAVVALLSADPANARHASNGGSNGRSSDSSSSSSSRLPRPAPPEPQQLAGHVSSWLQAHVCRRPLALLLGPSAEALGLDREQPPPDLTPEEQEAWRGCRASVCGKWLHVARQAMEPVAPVAAASAPCTASKPVAGAAGPATSAGKAREPLPTPVAVLSGSAGAVQRFRAVTLAASSSLASELARWLAVPELPQASPQSAAPFTPAALAPAAGQCTAQRTDVPPRGEQPAPGPAGDGDTAKESVAAGAVEMGDAGSDDGSSSHGQGELRPQSRAGSASGEGGGAEEAGGGSRGADLKAELQPLLLRPVCEALWAGLTEGSAVQ</sequence>
<feature type="region of interest" description="Disordered" evidence="1">
    <location>
        <begin position="1013"/>
        <end position="1082"/>
    </location>
</feature>
<dbReference type="InterPro" id="IPR051303">
    <property type="entry name" value="Armcx_regulator"/>
</dbReference>
<accession>A0A835WVL5</accession>
<feature type="compositionally biased region" description="Low complexity" evidence="1">
    <location>
        <begin position="471"/>
        <end position="481"/>
    </location>
</feature>
<dbReference type="SMART" id="SM00401">
    <property type="entry name" value="ZnF_GATA"/>
    <property type="match status" value="1"/>
</dbReference>
<dbReference type="PANTHER" id="PTHR15712">
    <property type="entry name" value="ARMADILLO REPEAT CONTAINING PROTEIN"/>
    <property type="match status" value="1"/>
</dbReference>
<name>A0A835WVL5_9CHLO</name>
<feature type="compositionally biased region" description="Low complexity" evidence="1">
    <location>
        <begin position="1352"/>
        <end position="1364"/>
    </location>
</feature>
<organism evidence="3 4">
    <name type="scientific">Chlamydomonas schloesseri</name>
    <dbReference type="NCBI Taxonomy" id="2026947"/>
    <lineage>
        <taxon>Eukaryota</taxon>
        <taxon>Viridiplantae</taxon>
        <taxon>Chlorophyta</taxon>
        <taxon>core chlorophytes</taxon>
        <taxon>Chlorophyceae</taxon>
        <taxon>CS clade</taxon>
        <taxon>Chlamydomonadales</taxon>
        <taxon>Chlamydomonadaceae</taxon>
        <taxon>Chlamydomonas</taxon>
    </lineage>
</organism>
<feature type="region of interest" description="Disordered" evidence="1">
    <location>
        <begin position="628"/>
        <end position="781"/>
    </location>
</feature>
<feature type="region of interest" description="Disordered" evidence="1">
    <location>
        <begin position="120"/>
        <end position="163"/>
    </location>
</feature>
<dbReference type="EMBL" id="JAEHOD010000002">
    <property type="protein sequence ID" value="KAG2454023.1"/>
    <property type="molecule type" value="Genomic_DNA"/>
</dbReference>
<feature type="region of interest" description="Disordered" evidence="1">
    <location>
        <begin position="279"/>
        <end position="311"/>
    </location>
</feature>
<evidence type="ECO:0000313" key="3">
    <source>
        <dbReference type="EMBL" id="KAG2454023.1"/>
    </source>
</evidence>